<dbReference type="InterPro" id="IPR004386">
    <property type="entry name" value="Toxin_YafQ-like"/>
</dbReference>
<feature type="active site" description="Proton donor" evidence="2">
    <location>
        <position position="87"/>
    </location>
</feature>
<dbReference type="InterPro" id="IPR035093">
    <property type="entry name" value="RelE/ParE_toxin_dom_sf"/>
</dbReference>
<dbReference type="EMBL" id="CP097119">
    <property type="protein sequence ID" value="USS88972.1"/>
    <property type="molecule type" value="Genomic_DNA"/>
</dbReference>
<evidence type="ECO:0000313" key="3">
    <source>
        <dbReference type="EMBL" id="USS88972.1"/>
    </source>
</evidence>
<dbReference type="Proteomes" id="UP001055911">
    <property type="component" value="Chromosome"/>
</dbReference>
<name>A0A9Q9E2P6_9LACO</name>
<keyword evidence="4" id="KW-1185">Reference proteome</keyword>
<evidence type="ECO:0000256" key="1">
    <source>
        <dbReference type="ARBA" id="ARBA00022649"/>
    </source>
</evidence>
<dbReference type="PIRSF" id="PIRSF006156">
    <property type="entry name" value="YafQ"/>
    <property type="match status" value="1"/>
</dbReference>
<sequence length="92" mass="11402">MTKQYKPAFENQFKKHYKQMLKQPKYNKNQFNEIYYLLINDEEIPAKFNDHNLINRKPERELHIKPDWLLIYRYDGDYIKFIDTGSHSDLFE</sequence>
<dbReference type="RefSeq" id="WP_252766489.1">
    <property type="nucleotide sequence ID" value="NZ_CP097117.1"/>
</dbReference>
<dbReference type="NCBIfam" id="TIGR02385">
    <property type="entry name" value="RelE_StbE"/>
    <property type="match status" value="1"/>
</dbReference>
<dbReference type="PANTHER" id="PTHR40588:SF1">
    <property type="entry name" value="MRNA INTERFERASE TOXIN YAFQ"/>
    <property type="match status" value="1"/>
</dbReference>
<reference evidence="3" key="1">
    <citation type="submission" date="2022-05" db="EMBL/GenBank/DDBJ databases">
        <authorList>
            <person name="Oliphant S.A."/>
            <person name="Watson-Haigh N.S."/>
            <person name="Sumby K.M."/>
            <person name="Gardner J.M."/>
            <person name="Jiranek V."/>
        </authorList>
    </citation>
    <scope>NUCLEOTIDE SEQUENCE</scope>
    <source>
        <strain evidence="3">KI4_B1</strain>
    </source>
</reference>
<accession>A0A9Q9E2P6</accession>
<dbReference type="GO" id="GO:0004521">
    <property type="term" value="F:RNA endonuclease activity"/>
    <property type="evidence" value="ECO:0007669"/>
    <property type="project" value="TreeGrafter"/>
</dbReference>
<dbReference type="SUPFAM" id="SSF143011">
    <property type="entry name" value="RelE-like"/>
    <property type="match status" value="1"/>
</dbReference>
<dbReference type="Gene3D" id="3.30.2310.20">
    <property type="entry name" value="RelE-like"/>
    <property type="match status" value="1"/>
</dbReference>
<dbReference type="GO" id="GO:0006415">
    <property type="term" value="P:translational termination"/>
    <property type="evidence" value="ECO:0007669"/>
    <property type="project" value="TreeGrafter"/>
</dbReference>
<protein>
    <submittedName>
        <fullName evidence="3">Type II toxin-antitoxin system YafQ family toxin</fullName>
    </submittedName>
</protein>
<dbReference type="Pfam" id="PF15738">
    <property type="entry name" value="YafQ_toxin"/>
    <property type="match status" value="1"/>
</dbReference>
<dbReference type="PANTHER" id="PTHR40588">
    <property type="entry name" value="MRNA INTERFERASE TOXIN YAFQ"/>
    <property type="match status" value="1"/>
</dbReference>
<proteinExistence type="predicted"/>
<dbReference type="GO" id="GO:0006402">
    <property type="term" value="P:mRNA catabolic process"/>
    <property type="evidence" value="ECO:0007669"/>
    <property type="project" value="TreeGrafter"/>
</dbReference>
<dbReference type="InterPro" id="IPR007712">
    <property type="entry name" value="RelE/ParE_toxin"/>
</dbReference>
<dbReference type="AlphaFoldDB" id="A0A9Q9E2P6"/>
<keyword evidence="1" id="KW-1277">Toxin-antitoxin system</keyword>
<gene>
    <name evidence="3" type="ORF">M3M40_05655</name>
</gene>
<organism evidence="3 4">
    <name type="scientific">Fructilactobacillus cliffordii</name>
    <dbReference type="NCBI Taxonomy" id="2940299"/>
    <lineage>
        <taxon>Bacteria</taxon>
        <taxon>Bacillati</taxon>
        <taxon>Bacillota</taxon>
        <taxon>Bacilli</taxon>
        <taxon>Lactobacillales</taxon>
        <taxon>Lactobacillaceae</taxon>
        <taxon>Fructilactobacillus</taxon>
    </lineage>
</organism>
<evidence type="ECO:0000256" key="2">
    <source>
        <dbReference type="PIRSR" id="PIRSR006156-1"/>
    </source>
</evidence>
<evidence type="ECO:0000313" key="4">
    <source>
        <dbReference type="Proteomes" id="UP001055911"/>
    </source>
</evidence>